<comment type="caution">
    <text evidence="1">The sequence shown here is derived from an EMBL/GenBank/DDBJ whole genome shotgun (WGS) entry which is preliminary data.</text>
</comment>
<organism evidence="1 2">
    <name type="scientific">Armillaria tabescens</name>
    <name type="common">Ringless honey mushroom</name>
    <name type="synonym">Agaricus tabescens</name>
    <dbReference type="NCBI Taxonomy" id="1929756"/>
    <lineage>
        <taxon>Eukaryota</taxon>
        <taxon>Fungi</taxon>
        <taxon>Dikarya</taxon>
        <taxon>Basidiomycota</taxon>
        <taxon>Agaricomycotina</taxon>
        <taxon>Agaricomycetes</taxon>
        <taxon>Agaricomycetidae</taxon>
        <taxon>Agaricales</taxon>
        <taxon>Marasmiineae</taxon>
        <taxon>Physalacriaceae</taxon>
        <taxon>Desarmillaria</taxon>
    </lineage>
</organism>
<name>A0AA39KDC8_ARMTA</name>
<dbReference type="EMBL" id="JAUEPS010000020">
    <property type="protein sequence ID" value="KAK0457719.1"/>
    <property type="molecule type" value="Genomic_DNA"/>
</dbReference>
<protein>
    <submittedName>
        <fullName evidence="1">Uncharacterized protein</fullName>
    </submittedName>
</protein>
<dbReference type="Proteomes" id="UP001175211">
    <property type="component" value="Unassembled WGS sequence"/>
</dbReference>
<sequence length="303" mass="35784">MTAFPPELVEIIVHEIWYSDMPSYIRKSFMTTCPRINRMWKAVYAPIASRDMYITNLAFLDYLCDIAHRRKSIIYRNLIPRLTHTITCFVDLQEDERKLEGAVKEVYRYLMGLPNIRGFDALFPLVPYISFELIWIGIGRSSRLRFLRGIPIRARYDRYLSNAFSPDCPRWRTLMDVYIAMNDPDPSAVIRDSIWSDALCELRNVGVPEFLFGIVVASPGPYDMFVTDGVRHFGQTAYIAEKNLQDYDPRNINKRLWMASNKRHILALRCFTSISHRWEYRRVQFPMPYIRRPSLMFLLEQLV</sequence>
<keyword evidence="2" id="KW-1185">Reference proteome</keyword>
<dbReference type="AlphaFoldDB" id="A0AA39KDC8"/>
<accession>A0AA39KDC8</accession>
<proteinExistence type="predicted"/>
<reference evidence="1" key="1">
    <citation type="submission" date="2023-06" db="EMBL/GenBank/DDBJ databases">
        <authorList>
            <consortium name="Lawrence Berkeley National Laboratory"/>
            <person name="Ahrendt S."/>
            <person name="Sahu N."/>
            <person name="Indic B."/>
            <person name="Wong-Bajracharya J."/>
            <person name="Merenyi Z."/>
            <person name="Ke H.-M."/>
            <person name="Monk M."/>
            <person name="Kocsube S."/>
            <person name="Drula E."/>
            <person name="Lipzen A."/>
            <person name="Balint B."/>
            <person name="Henrissat B."/>
            <person name="Andreopoulos B."/>
            <person name="Martin F.M."/>
            <person name="Harder C.B."/>
            <person name="Rigling D."/>
            <person name="Ford K.L."/>
            <person name="Foster G.D."/>
            <person name="Pangilinan J."/>
            <person name="Papanicolaou A."/>
            <person name="Barry K."/>
            <person name="LaButti K."/>
            <person name="Viragh M."/>
            <person name="Koriabine M."/>
            <person name="Yan M."/>
            <person name="Riley R."/>
            <person name="Champramary S."/>
            <person name="Plett K.L."/>
            <person name="Tsai I.J."/>
            <person name="Slot J."/>
            <person name="Sipos G."/>
            <person name="Plett J."/>
            <person name="Nagy L.G."/>
            <person name="Grigoriev I.V."/>
        </authorList>
    </citation>
    <scope>NUCLEOTIDE SEQUENCE</scope>
    <source>
        <strain evidence="1">CCBAS 213</strain>
    </source>
</reference>
<evidence type="ECO:0000313" key="1">
    <source>
        <dbReference type="EMBL" id="KAK0457719.1"/>
    </source>
</evidence>
<dbReference type="RefSeq" id="XP_060330018.1">
    <property type="nucleotide sequence ID" value="XM_060480789.1"/>
</dbReference>
<evidence type="ECO:0000313" key="2">
    <source>
        <dbReference type="Proteomes" id="UP001175211"/>
    </source>
</evidence>
<gene>
    <name evidence="1" type="ORF">EV420DRAFT_1764666</name>
</gene>
<dbReference type="GeneID" id="85364337"/>